<gene>
    <name evidence="2" type="ORF">M8C21_008717</name>
</gene>
<sequence length="93" mass="10066">MNTVTTKGSVSCTGDNGTPMSCMTNAMETPSSQDGELQSKMLKDNEFKRNLEKAFEGDEDSAMSATKPPKVYKPNEDSMAGNEGLLIPKTEKL</sequence>
<dbReference type="EMBL" id="JAMZMK010007856">
    <property type="protein sequence ID" value="KAI7742912.1"/>
    <property type="molecule type" value="Genomic_DNA"/>
</dbReference>
<name>A0AAD5CJS9_AMBAR</name>
<accession>A0AAD5CJS9</accession>
<dbReference type="AlphaFoldDB" id="A0AAD5CJS9"/>
<protein>
    <submittedName>
        <fullName evidence="2">Uncharacterized protein</fullName>
    </submittedName>
</protein>
<evidence type="ECO:0000256" key="1">
    <source>
        <dbReference type="SAM" id="MobiDB-lite"/>
    </source>
</evidence>
<comment type="caution">
    <text evidence="2">The sequence shown here is derived from an EMBL/GenBank/DDBJ whole genome shotgun (WGS) entry which is preliminary data.</text>
</comment>
<proteinExistence type="predicted"/>
<keyword evidence="3" id="KW-1185">Reference proteome</keyword>
<feature type="region of interest" description="Disordered" evidence="1">
    <location>
        <begin position="55"/>
        <end position="93"/>
    </location>
</feature>
<evidence type="ECO:0000313" key="2">
    <source>
        <dbReference type="EMBL" id="KAI7742912.1"/>
    </source>
</evidence>
<reference evidence="2" key="1">
    <citation type="submission" date="2022-06" db="EMBL/GenBank/DDBJ databases">
        <title>Uncovering the hologenomic basis of an extraordinary plant invasion.</title>
        <authorList>
            <person name="Bieker V.C."/>
            <person name="Martin M.D."/>
            <person name="Gilbert T."/>
            <person name="Hodgins K."/>
            <person name="Battlay P."/>
            <person name="Petersen B."/>
            <person name="Wilson J."/>
        </authorList>
    </citation>
    <scope>NUCLEOTIDE SEQUENCE</scope>
    <source>
        <strain evidence="2">AA19_3_7</strain>
        <tissue evidence="2">Leaf</tissue>
    </source>
</reference>
<organism evidence="2 3">
    <name type="scientific">Ambrosia artemisiifolia</name>
    <name type="common">Common ragweed</name>
    <dbReference type="NCBI Taxonomy" id="4212"/>
    <lineage>
        <taxon>Eukaryota</taxon>
        <taxon>Viridiplantae</taxon>
        <taxon>Streptophyta</taxon>
        <taxon>Embryophyta</taxon>
        <taxon>Tracheophyta</taxon>
        <taxon>Spermatophyta</taxon>
        <taxon>Magnoliopsida</taxon>
        <taxon>eudicotyledons</taxon>
        <taxon>Gunneridae</taxon>
        <taxon>Pentapetalae</taxon>
        <taxon>asterids</taxon>
        <taxon>campanulids</taxon>
        <taxon>Asterales</taxon>
        <taxon>Asteraceae</taxon>
        <taxon>Asteroideae</taxon>
        <taxon>Heliantheae alliance</taxon>
        <taxon>Heliantheae</taxon>
        <taxon>Ambrosia</taxon>
    </lineage>
</organism>
<dbReference type="Proteomes" id="UP001206925">
    <property type="component" value="Unassembled WGS sequence"/>
</dbReference>
<evidence type="ECO:0000313" key="3">
    <source>
        <dbReference type="Proteomes" id="UP001206925"/>
    </source>
</evidence>